<dbReference type="SUPFAM" id="SSF51395">
    <property type="entry name" value="FMN-linked oxidoreductases"/>
    <property type="match status" value="1"/>
</dbReference>
<feature type="compositionally biased region" description="Basic residues" evidence="11">
    <location>
        <begin position="15"/>
        <end position="34"/>
    </location>
</feature>
<dbReference type="PANTHER" id="PTHR42907:SF1">
    <property type="entry name" value="FMN-LINKED OXIDOREDUCTASES SUPERFAMILY PROTEIN"/>
    <property type="match status" value="1"/>
</dbReference>
<feature type="site" description="Interacts with tRNA; defines subfamily-specific binding signature" evidence="10">
    <location>
        <position position="404"/>
    </location>
</feature>
<feature type="binding site" evidence="10">
    <location>
        <position position="273"/>
    </location>
    <ligand>
        <name>FMN</name>
        <dbReference type="ChEBI" id="CHEBI:58210"/>
    </ligand>
</feature>
<feature type="binding site" evidence="10">
    <location>
        <position position="172"/>
    </location>
    <ligand>
        <name>FMN</name>
        <dbReference type="ChEBI" id="CHEBI:58210"/>
    </ligand>
</feature>
<evidence type="ECO:0000259" key="12">
    <source>
        <dbReference type="Pfam" id="PF01207"/>
    </source>
</evidence>
<evidence type="ECO:0000256" key="2">
    <source>
        <dbReference type="ARBA" id="ARBA00022555"/>
    </source>
</evidence>
<dbReference type="AlphaFoldDB" id="Q3JSR2"/>
<keyword evidence="8 10" id="KW-0560">Oxidoreductase</keyword>
<dbReference type="InterPro" id="IPR013785">
    <property type="entry name" value="Aldolase_TIM"/>
</dbReference>
<dbReference type="HOGENOM" id="CLU_013299_2_0_4"/>
<dbReference type="EnsemblBacteria" id="ABA47945">
    <property type="protein sequence ID" value="ABA47945"/>
    <property type="gene ID" value="BURPS1710b_1996"/>
</dbReference>
<keyword evidence="4 10" id="KW-0288">FMN</keyword>
<keyword evidence="5 10" id="KW-0819">tRNA processing</keyword>
<dbReference type="Gene3D" id="1.20.120.1460">
    <property type="match status" value="1"/>
</dbReference>
<dbReference type="HAMAP" id="MF_02041">
    <property type="entry name" value="DusA_subfam"/>
    <property type="match status" value="1"/>
</dbReference>
<comment type="cofactor">
    <cofactor evidence="1 10">
        <name>FMN</name>
        <dbReference type="ChEBI" id="CHEBI:58210"/>
    </cofactor>
</comment>
<comment type="similarity">
    <text evidence="10">Belongs to the Dus family. DusA subfamily.</text>
</comment>
<evidence type="ECO:0000256" key="11">
    <source>
        <dbReference type="SAM" id="MobiDB-lite"/>
    </source>
</evidence>
<dbReference type="PROSITE" id="PS01136">
    <property type="entry name" value="UPF0034"/>
    <property type="match status" value="1"/>
</dbReference>
<keyword evidence="3 10" id="KW-0285">Flavoprotein</keyword>
<evidence type="ECO:0000313" key="13">
    <source>
        <dbReference type="EMBL" id="ABA47945.1"/>
    </source>
</evidence>
<accession>Q3JSR2</accession>
<feature type="active site" description="Proton donor" evidence="10">
    <location>
        <position position="202"/>
    </location>
</feature>
<dbReference type="InterPro" id="IPR035587">
    <property type="entry name" value="DUS-like_FMN-bd"/>
</dbReference>
<feature type="compositionally biased region" description="Polar residues" evidence="11">
    <location>
        <begin position="1"/>
        <end position="10"/>
    </location>
</feature>
<feature type="site" description="Interacts with tRNA" evidence="10">
    <location>
        <position position="288"/>
    </location>
</feature>
<dbReference type="GO" id="GO:0010181">
    <property type="term" value="F:FMN binding"/>
    <property type="evidence" value="ECO:0007669"/>
    <property type="project" value="UniProtKB-UniRule"/>
</dbReference>
<dbReference type="InterPro" id="IPR018517">
    <property type="entry name" value="tRNA_hU_synthase_CS"/>
</dbReference>
<dbReference type="FunFam" id="3.20.20.70:FF:000083">
    <property type="entry name" value="tRNA-dihydrouridine(20/20a) synthase"/>
    <property type="match status" value="1"/>
</dbReference>
<evidence type="ECO:0000256" key="4">
    <source>
        <dbReference type="ARBA" id="ARBA00022643"/>
    </source>
</evidence>
<dbReference type="GO" id="GO:0000049">
    <property type="term" value="F:tRNA binding"/>
    <property type="evidence" value="ECO:0007669"/>
    <property type="project" value="UniProtKB-UniRule"/>
</dbReference>
<dbReference type="Pfam" id="PF01207">
    <property type="entry name" value="Dus"/>
    <property type="match status" value="1"/>
</dbReference>
<comment type="catalytic activity">
    <reaction evidence="10">
        <text>5,6-dihydrouridine(20) in tRNA + NADP(+) = uridine(20) in tRNA + NADPH + H(+)</text>
        <dbReference type="Rhea" id="RHEA:53336"/>
        <dbReference type="Rhea" id="RHEA-COMP:13533"/>
        <dbReference type="Rhea" id="RHEA-COMP:13534"/>
        <dbReference type="ChEBI" id="CHEBI:15378"/>
        <dbReference type="ChEBI" id="CHEBI:57783"/>
        <dbReference type="ChEBI" id="CHEBI:58349"/>
        <dbReference type="ChEBI" id="CHEBI:65315"/>
        <dbReference type="ChEBI" id="CHEBI:74443"/>
        <dbReference type="EC" id="1.3.1.91"/>
    </reaction>
</comment>
<dbReference type="EC" id="1.3.1.91" evidence="10"/>
<feature type="site" description="Interacts with tRNA; defines subfamily-specific binding signature" evidence="10">
    <location>
        <position position="285"/>
    </location>
</feature>
<evidence type="ECO:0000256" key="7">
    <source>
        <dbReference type="ARBA" id="ARBA00022884"/>
    </source>
</evidence>
<keyword evidence="2 10" id="KW-0820">tRNA-binding</keyword>
<dbReference type="Gene3D" id="3.20.20.70">
    <property type="entry name" value="Aldolase class I"/>
    <property type="match status" value="1"/>
</dbReference>
<evidence type="ECO:0000256" key="8">
    <source>
        <dbReference type="ARBA" id="ARBA00023002"/>
    </source>
</evidence>
<gene>
    <name evidence="10" type="primary">dusA</name>
    <name evidence="13" type="ordered locus">BURPS1710b_1996</name>
</gene>
<comment type="catalytic activity">
    <reaction evidence="10">
        <text>5,6-dihydrouridine(20a) in tRNA + NADP(+) = uridine(20a) in tRNA + NADPH + H(+)</text>
        <dbReference type="Rhea" id="RHEA:53344"/>
        <dbReference type="Rhea" id="RHEA-COMP:13535"/>
        <dbReference type="Rhea" id="RHEA-COMP:13536"/>
        <dbReference type="ChEBI" id="CHEBI:15378"/>
        <dbReference type="ChEBI" id="CHEBI:57783"/>
        <dbReference type="ChEBI" id="CHEBI:58349"/>
        <dbReference type="ChEBI" id="CHEBI:65315"/>
        <dbReference type="ChEBI" id="CHEBI:74443"/>
    </reaction>
</comment>
<evidence type="ECO:0000256" key="3">
    <source>
        <dbReference type="ARBA" id="ARBA00022630"/>
    </source>
</evidence>
<dbReference type="NCBIfam" id="NF008774">
    <property type="entry name" value="PRK11815.1"/>
    <property type="match status" value="1"/>
</dbReference>
<dbReference type="GO" id="GO:0102266">
    <property type="term" value="F:tRNA-dihydrouridine20a synthase activity"/>
    <property type="evidence" value="ECO:0007669"/>
    <property type="project" value="RHEA"/>
</dbReference>
<comment type="catalytic activity">
    <reaction evidence="10">
        <text>5,6-dihydrouridine(20) in tRNA + NAD(+) = uridine(20) in tRNA + NADH + H(+)</text>
        <dbReference type="Rhea" id="RHEA:53340"/>
        <dbReference type="Rhea" id="RHEA-COMP:13533"/>
        <dbReference type="Rhea" id="RHEA-COMP:13534"/>
        <dbReference type="ChEBI" id="CHEBI:15378"/>
        <dbReference type="ChEBI" id="CHEBI:57540"/>
        <dbReference type="ChEBI" id="CHEBI:57945"/>
        <dbReference type="ChEBI" id="CHEBI:65315"/>
        <dbReference type="ChEBI" id="CHEBI:74443"/>
        <dbReference type="EC" id="1.3.1.91"/>
    </reaction>
</comment>
<feature type="region of interest" description="Disordered" evidence="11">
    <location>
        <begin position="1"/>
        <end position="34"/>
    </location>
</feature>
<feature type="binding site" evidence="10">
    <location>
        <begin position="119"/>
        <end position="121"/>
    </location>
    <ligand>
        <name>FMN</name>
        <dbReference type="ChEBI" id="CHEBI:58210"/>
    </ligand>
</feature>
<evidence type="ECO:0000256" key="5">
    <source>
        <dbReference type="ARBA" id="ARBA00022694"/>
    </source>
</evidence>
<dbReference type="CDD" id="cd02801">
    <property type="entry name" value="DUS_like_FMN"/>
    <property type="match status" value="1"/>
</dbReference>
<name>Q3JSR2_BURP1</name>
<feature type="site" description="Interacts with tRNA; defines subfamily-specific binding signature" evidence="10">
    <location>
        <position position="401"/>
    </location>
</feature>
<feature type="binding site" evidence="10">
    <location>
        <begin position="313"/>
        <end position="315"/>
    </location>
    <ligand>
        <name>FMN</name>
        <dbReference type="ChEBI" id="CHEBI:58210"/>
    </ligand>
</feature>
<keyword evidence="6 10" id="KW-0521">NADP</keyword>
<dbReference type="InterPro" id="IPR004653">
    <property type="entry name" value="DusA"/>
</dbReference>
<feature type="site" description="Interacts with tRNA" evidence="10">
    <location>
        <position position="199"/>
    </location>
</feature>
<protein>
    <recommendedName>
        <fullName evidence="10">tRNA-dihydrouridine(20/20a) synthase</fullName>
        <ecNumber evidence="10">1.3.1.91</ecNumber>
    </recommendedName>
    <alternativeName>
        <fullName evidence="10">U20-specific dihydrouridine synthase</fullName>
        <shortName evidence="10">U20-specific Dus</shortName>
    </alternativeName>
    <alternativeName>
        <fullName evidence="10">tRNA-dihydrouridine synthase A</fullName>
    </alternativeName>
</protein>
<evidence type="ECO:0000313" key="14">
    <source>
        <dbReference type="Proteomes" id="UP000002700"/>
    </source>
</evidence>
<dbReference type="GO" id="GO:0102264">
    <property type="term" value="F:tRNA-dihydrouridine20 synthase activity"/>
    <property type="evidence" value="ECO:0007669"/>
    <property type="project" value="UniProtKB-EC"/>
</dbReference>
<keyword evidence="7 10" id="KW-0694">RNA-binding</keyword>
<dbReference type="PANTHER" id="PTHR42907">
    <property type="entry name" value="FMN-LINKED OXIDOREDUCTASES SUPERFAMILY PROTEIN"/>
    <property type="match status" value="1"/>
</dbReference>
<feature type="binding site" evidence="10">
    <location>
        <position position="241"/>
    </location>
    <ligand>
        <name>FMN</name>
        <dbReference type="ChEBI" id="CHEBI:58210"/>
    </ligand>
</feature>
<evidence type="ECO:0000256" key="10">
    <source>
        <dbReference type="HAMAP-Rule" id="MF_02041"/>
    </source>
</evidence>
<dbReference type="Proteomes" id="UP000002700">
    <property type="component" value="Chromosome I"/>
</dbReference>
<dbReference type="EMBL" id="CP000124">
    <property type="protein sequence ID" value="ABA47945.1"/>
    <property type="molecule type" value="Genomic_DNA"/>
</dbReference>
<dbReference type="NCBIfam" id="TIGR00742">
    <property type="entry name" value="yjbN"/>
    <property type="match status" value="1"/>
</dbReference>
<comment type="function">
    <text evidence="9 10">Catalyzes the synthesis of 5,6-dihydrouridine (D), a modified base found in the D-loop of most tRNAs, via the reduction of the C5-C6 double bond in target uridines. Specifically modifies U20 and U20a in tRNAs.</text>
</comment>
<sequence>MHAPPSNASSAPHRRENRRRAARRQRARHGPRASRIVRMRTSAPARPKRANAVPARGAISLRMISPARAKSRTRRTRRARRLDGRVAVKCPVVPAPRRFSAPPMSASPALSPRRVSVAPMMDWTDRHCRSFHRTISRHAWLYTEMVTTGALIHGDVARHLAFTPDEAPVALQLGGSEPADLAHSAKLGERWGYDEINLNCGCPSERVQRGAFGACLMNEPQLVADCVKAMRDAVSIPVTVKHRIGVDAVEDYAFVRDFVGTVAAAGCDVFVVHARNAILKGLSPKENREIPPLKYDYAYRLKRDFPQIEIVINGGVTTLDEVEQHLRHVDGVMLGREAYHNPYVLAGIDARFYGASAPAPTREEVEAKLVEYCAAELARGTYLGAIVRHALGLYRGVAGARGWRRVLSDNKRLGRGDLSIFDEARTHLTRPEEFFEKKALQS</sequence>
<evidence type="ECO:0000256" key="9">
    <source>
        <dbReference type="ARBA" id="ARBA00058013"/>
    </source>
</evidence>
<dbReference type="GO" id="GO:0050660">
    <property type="term" value="F:flavin adenine dinucleotide binding"/>
    <property type="evidence" value="ECO:0007669"/>
    <property type="project" value="InterPro"/>
</dbReference>
<dbReference type="KEGG" id="bpm:BURPS1710b_1996"/>
<reference evidence="13 14" key="1">
    <citation type="submission" date="2005-09" db="EMBL/GenBank/DDBJ databases">
        <authorList>
            <person name="Woods D.E."/>
            <person name="Nierman W.C."/>
        </authorList>
    </citation>
    <scope>NUCLEOTIDE SEQUENCE [LARGE SCALE GENOMIC DNA]</scope>
    <source>
        <strain evidence="13 14">1710b</strain>
    </source>
</reference>
<organism evidence="13 14">
    <name type="scientific">Burkholderia pseudomallei (strain 1710b)</name>
    <dbReference type="NCBI Taxonomy" id="320372"/>
    <lineage>
        <taxon>Bacteria</taxon>
        <taxon>Pseudomonadati</taxon>
        <taxon>Pseudomonadota</taxon>
        <taxon>Betaproteobacteria</taxon>
        <taxon>Burkholderiales</taxon>
        <taxon>Burkholderiaceae</taxon>
        <taxon>Burkholderia</taxon>
        <taxon>pseudomallei group</taxon>
    </lineage>
</organism>
<proteinExistence type="inferred from homology"/>
<comment type="catalytic activity">
    <reaction evidence="10">
        <text>5,6-dihydrouridine(20a) in tRNA + NAD(+) = uridine(20a) in tRNA + NADH + H(+)</text>
        <dbReference type="Rhea" id="RHEA:53348"/>
        <dbReference type="Rhea" id="RHEA-COMP:13535"/>
        <dbReference type="Rhea" id="RHEA-COMP:13536"/>
        <dbReference type="ChEBI" id="CHEBI:15378"/>
        <dbReference type="ChEBI" id="CHEBI:57540"/>
        <dbReference type="ChEBI" id="CHEBI:57945"/>
        <dbReference type="ChEBI" id="CHEBI:65315"/>
        <dbReference type="ChEBI" id="CHEBI:74443"/>
    </reaction>
</comment>
<evidence type="ECO:0000256" key="6">
    <source>
        <dbReference type="ARBA" id="ARBA00022857"/>
    </source>
</evidence>
<evidence type="ECO:0000256" key="1">
    <source>
        <dbReference type="ARBA" id="ARBA00001917"/>
    </source>
</evidence>
<feature type="binding site" evidence="10">
    <location>
        <begin position="335"/>
        <end position="336"/>
    </location>
    <ligand>
        <name>FMN</name>
        <dbReference type="ChEBI" id="CHEBI:58210"/>
    </ligand>
</feature>
<feature type="domain" description="DUS-like FMN-binding" evidence="12">
    <location>
        <begin position="117"/>
        <end position="413"/>
    </location>
</feature>